<reference evidence="1" key="1">
    <citation type="submission" date="2018-05" db="EMBL/GenBank/DDBJ databases">
        <authorList>
            <person name="Lanie J.A."/>
            <person name="Ng W.-L."/>
            <person name="Kazmierczak K.M."/>
            <person name="Andrzejewski T.M."/>
            <person name="Davidsen T.M."/>
            <person name="Wayne K.J."/>
            <person name="Tettelin H."/>
            <person name="Glass J.I."/>
            <person name="Rusch D."/>
            <person name="Podicherti R."/>
            <person name="Tsui H.-C.T."/>
            <person name="Winkler M.E."/>
        </authorList>
    </citation>
    <scope>NUCLEOTIDE SEQUENCE</scope>
</reference>
<accession>A0A382EF01</accession>
<protein>
    <submittedName>
        <fullName evidence="1">Uncharacterized protein</fullName>
    </submittedName>
</protein>
<gene>
    <name evidence="1" type="ORF">METZ01_LOCUS201425</name>
</gene>
<evidence type="ECO:0000313" key="1">
    <source>
        <dbReference type="EMBL" id="SVB48571.1"/>
    </source>
</evidence>
<dbReference type="AlphaFoldDB" id="A0A382EF01"/>
<name>A0A382EF01_9ZZZZ</name>
<proteinExistence type="predicted"/>
<dbReference type="PROSITE" id="PS51257">
    <property type="entry name" value="PROKAR_LIPOPROTEIN"/>
    <property type="match status" value="1"/>
</dbReference>
<sequence length="39" mass="4081">MRVRNFPARLLPVAAVVILILTACGGDEATPAGIETEQS</sequence>
<feature type="non-terminal residue" evidence="1">
    <location>
        <position position="39"/>
    </location>
</feature>
<organism evidence="1">
    <name type="scientific">marine metagenome</name>
    <dbReference type="NCBI Taxonomy" id="408172"/>
    <lineage>
        <taxon>unclassified sequences</taxon>
        <taxon>metagenomes</taxon>
        <taxon>ecological metagenomes</taxon>
    </lineage>
</organism>
<dbReference type="EMBL" id="UINC01043893">
    <property type="protein sequence ID" value="SVB48571.1"/>
    <property type="molecule type" value="Genomic_DNA"/>
</dbReference>